<gene>
    <name evidence="9" type="ORF">EUX98_g1525</name>
</gene>
<evidence type="ECO:0000259" key="8">
    <source>
        <dbReference type="Pfam" id="PF01435"/>
    </source>
</evidence>
<reference evidence="9 10" key="1">
    <citation type="submission" date="2019-02" db="EMBL/GenBank/DDBJ databases">
        <title>Genome sequencing of the rare red list fungi Antrodiella citrinella (Flaviporus citrinellus).</title>
        <authorList>
            <person name="Buettner E."/>
            <person name="Kellner H."/>
        </authorList>
    </citation>
    <scope>NUCLEOTIDE SEQUENCE [LARGE SCALE GENOMIC DNA]</scope>
    <source>
        <strain evidence="9 10">DSM 108506</strain>
    </source>
</reference>
<evidence type="ECO:0000256" key="1">
    <source>
        <dbReference type="ARBA" id="ARBA00022670"/>
    </source>
</evidence>
<keyword evidence="4 6" id="KW-0862">Zinc</keyword>
<dbReference type="PANTHER" id="PTHR22726:SF1">
    <property type="entry name" value="METALLOENDOPEPTIDASE OMA1, MITOCHONDRIAL"/>
    <property type="match status" value="1"/>
</dbReference>
<comment type="caution">
    <text evidence="9">The sequence shown here is derived from an EMBL/GenBank/DDBJ whole genome shotgun (WGS) entry which is preliminary data.</text>
</comment>
<dbReference type="PANTHER" id="PTHR22726">
    <property type="entry name" value="METALLOENDOPEPTIDASE OMA1"/>
    <property type="match status" value="1"/>
</dbReference>
<accession>A0A4S4N196</accession>
<comment type="similarity">
    <text evidence="6">Belongs to the peptidase M48 family.</text>
</comment>
<evidence type="ECO:0000256" key="4">
    <source>
        <dbReference type="ARBA" id="ARBA00022833"/>
    </source>
</evidence>
<dbReference type="GO" id="GO:0004222">
    <property type="term" value="F:metalloendopeptidase activity"/>
    <property type="evidence" value="ECO:0007669"/>
    <property type="project" value="InterPro"/>
</dbReference>
<dbReference type="InterPro" id="IPR051156">
    <property type="entry name" value="Mito/Outer_Membr_Metalloprot"/>
</dbReference>
<evidence type="ECO:0000256" key="6">
    <source>
        <dbReference type="RuleBase" id="RU003983"/>
    </source>
</evidence>
<dbReference type="GO" id="GO:0006515">
    <property type="term" value="P:protein quality control for misfolded or incompletely synthesized proteins"/>
    <property type="evidence" value="ECO:0007669"/>
    <property type="project" value="TreeGrafter"/>
</dbReference>
<comment type="cofactor">
    <cofactor evidence="6">
        <name>Zn(2+)</name>
        <dbReference type="ChEBI" id="CHEBI:29105"/>
    </cofactor>
    <text evidence="6">Binds 1 zinc ion per subunit.</text>
</comment>
<dbReference type="CDD" id="cd07331">
    <property type="entry name" value="M48C_Oma1_like"/>
    <property type="match status" value="1"/>
</dbReference>
<evidence type="ECO:0000256" key="7">
    <source>
        <dbReference type="SAM" id="MobiDB-lite"/>
    </source>
</evidence>
<evidence type="ECO:0000256" key="2">
    <source>
        <dbReference type="ARBA" id="ARBA00022723"/>
    </source>
</evidence>
<keyword evidence="1 6" id="KW-0645">Protease</keyword>
<feature type="domain" description="Peptidase M48" evidence="8">
    <location>
        <begin position="103"/>
        <end position="178"/>
    </location>
</feature>
<keyword evidence="5 6" id="KW-0482">Metalloprotease</keyword>
<dbReference type="Proteomes" id="UP000308730">
    <property type="component" value="Unassembled WGS sequence"/>
</dbReference>
<evidence type="ECO:0000313" key="10">
    <source>
        <dbReference type="Proteomes" id="UP000308730"/>
    </source>
</evidence>
<dbReference type="EMBL" id="SGPM01000017">
    <property type="protein sequence ID" value="THH32674.1"/>
    <property type="molecule type" value="Genomic_DNA"/>
</dbReference>
<dbReference type="GO" id="GO:0046872">
    <property type="term" value="F:metal ion binding"/>
    <property type="evidence" value="ECO:0007669"/>
    <property type="project" value="UniProtKB-KW"/>
</dbReference>
<protein>
    <recommendedName>
        <fullName evidence="8">Peptidase M48 domain-containing protein</fullName>
    </recommendedName>
</protein>
<keyword evidence="2" id="KW-0479">Metal-binding</keyword>
<feature type="compositionally biased region" description="Basic and acidic residues" evidence="7">
    <location>
        <begin position="79"/>
        <end position="91"/>
    </location>
</feature>
<keyword evidence="10" id="KW-1185">Reference proteome</keyword>
<dbReference type="InterPro" id="IPR001915">
    <property type="entry name" value="Peptidase_M48"/>
</dbReference>
<sequence>MFFVAGTAGAYYLFQSQEADSGTVHVQLAQAARDELLNEFKGKILPPNHPVTRHVRRVLTRLLDGSDLGTLRDAAQPRSQREDAGDVWNPDREMGRTEEVAPGVGGRQWELIVVNDDKVVNAAASYGNVVVFTGILPVAKDEEGLAAVLGHEIGHVVARHNSERYSNMKALVFITYLLDYIGLDVGIGRLITTLMMDLPNSRKLEYEECLRVLPNCRGVLASISCTHIPLRINEYSNCKRCSRQPTQCEQLARHVVE</sequence>
<dbReference type="GO" id="GO:0034982">
    <property type="term" value="P:mitochondrial protein processing"/>
    <property type="evidence" value="ECO:0007669"/>
    <property type="project" value="TreeGrafter"/>
</dbReference>
<evidence type="ECO:0000256" key="5">
    <source>
        <dbReference type="ARBA" id="ARBA00023049"/>
    </source>
</evidence>
<dbReference type="Pfam" id="PF01435">
    <property type="entry name" value="Peptidase_M48"/>
    <property type="match status" value="1"/>
</dbReference>
<proteinExistence type="inferred from homology"/>
<evidence type="ECO:0000256" key="3">
    <source>
        <dbReference type="ARBA" id="ARBA00022801"/>
    </source>
</evidence>
<evidence type="ECO:0000313" key="9">
    <source>
        <dbReference type="EMBL" id="THH32674.1"/>
    </source>
</evidence>
<dbReference type="OrthoDB" id="7464992at2759"/>
<feature type="region of interest" description="Disordered" evidence="7">
    <location>
        <begin position="70"/>
        <end position="91"/>
    </location>
</feature>
<dbReference type="GO" id="GO:0005743">
    <property type="term" value="C:mitochondrial inner membrane"/>
    <property type="evidence" value="ECO:0007669"/>
    <property type="project" value="TreeGrafter"/>
</dbReference>
<keyword evidence="3 6" id="KW-0378">Hydrolase</keyword>
<organism evidence="9 10">
    <name type="scientific">Antrodiella citrinella</name>
    <dbReference type="NCBI Taxonomy" id="2447956"/>
    <lineage>
        <taxon>Eukaryota</taxon>
        <taxon>Fungi</taxon>
        <taxon>Dikarya</taxon>
        <taxon>Basidiomycota</taxon>
        <taxon>Agaricomycotina</taxon>
        <taxon>Agaricomycetes</taxon>
        <taxon>Polyporales</taxon>
        <taxon>Steccherinaceae</taxon>
        <taxon>Antrodiella</taxon>
    </lineage>
</organism>
<dbReference type="AlphaFoldDB" id="A0A4S4N196"/>
<name>A0A4S4N196_9APHY</name>
<dbReference type="Gene3D" id="3.30.2010.10">
    <property type="entry name" value="Metalloproteases ('zincins'), catalytic domain"/>
    <property type="match status" value="1"/>
</dbReference>